<dbReference type="Gene3D" id="1.10.12.10">
    <property type="entry name" value="Lyase 2-enoyl-coa Hydratase, Chain A, domain 2"/>
    <property type="match status" value="1"/>
</dbReference>
<dbReference type="RefSeq" id="WP_276660523.1">
    <property type="nucleotide sequence ID" value="NZ_SSFD01000270.1"/>
</dbReference>
<name>A0A5C7SD02_THASP</name>
<dbReference type="GO" id="GO:0003824">
    <property type="term" value="F:catalytic activity"/>
    <property type="evidence" value="ECO:0007669"/>
    <property type="project" value="UniProtKB-ARBA"/>
</dbReference>
<sequence>MPDPIHGDCVRLEREGGLAFITLDRPQARNALDLAMGLGLRDAVRELAAAPPRVLVLRSSGAHFMVGGDVRRFDALLGESQVACTDEIGRLIDAVHEAVTGLTRLPCPVLGLAGGSVAGFGLALAMACDLLVAADDARLVLAYGAIGATPDGGASWQLPRRVGLQRALAIALLDPQLDAAQAREIGLVAEVVPAAQLAEAGLALARRLAAGPAAAQAGIKRLLRAGLDTDLATALDAEKASFLALSATPDFAEGVRAFCERRPARFARPSG</sequence>
<dbReference type="EMBL" id="SSFD01000270">
    <property type="protein sequence ID" value="TXH81670.1"/>
    <property type="molecule type" value="Genomic_DNA"/>
</dbReference>
<comment type="caution">
    <text evidence="2">The sequence shown here is derived from an EMBL/GenBank/DDBJ whole genome shotgun (WGS) entry which is preliminary data.</text>
</comment>
<dbReference type="Gene3D" id="3.90.226.10">
    <property type="entry name" value="2-enoyl-CoA Hydratase, Chain A, domain 1"/>
    <property type="match status" value="1"/>
</dbReference>
<dbReference type="CDD" id="cd06558">
    <property type="entry name" value="crotonase-like"/>
    <property type="match status" value="1"/>
</dbReference>
<dbReference type="InterPro" id="IPR014748">
    <property type="entry name" value="Enoyl-CoA_hydra_C"/>
</dbReference>
<dbReference type="PANTHER" id="PTHR43459:SF1">
    <property type="entry name" value="EG:BACN32G11.4 PROTEIN"/>
    <property type="match status" value="1"/>
</dbReference>
<dbReference type="Proteomes" id="UP000321192">
    <property type="component" value="Unassembled WGS sequence"/>
</dbReference>
<organism evidence="2 3">
    <name type="scientific">Thauera aminoaromatica</name>
    <dbReference type="NCBI Taxonomy" id="164330"/>
    <lineage>
        <taxon>Bacteria</taxon>
        <taxon>Pseudomonadati</taxon>
        <taxon>Pseudomonadota</taxon>
        <taxon>Betaproteobacteria</taxon>
        <taxon>Rhodocyclales</taxon>
        <taxon>Zoogloeaceae</taxon>
        <taxon>Thauera</taxon>
    </lineage>
</organism>
<evidence type="ECO:0000256" key="1">
    <source>
        <dbReference type="ARBA" id="ARBA00005254"/>
    </source>
</evidence>
<reference evidence="2 3" key="1">
    <citation type="submission" date="2018-09" db="EMBL/GenBank/DDBJ databases">
        <title>Metagenome Assembled Genomes from an Advanced Water Purification Facility.</title>
        <authorList>
            <person name="Stamps B.W."/>
            <person name="Spear J.R."/>
        </authorList>
    </citation>
    <scope>NUCLEOTIDE SEQUENCE [LARGE SCALE GENOMIC DNA]</scope>
    <source>
        <strain evidence="2">Bin_27_1</strain>
    </source>
</reference>
<dbReference type="SUPFAM" id="SSF52096">
    <property type="entry name" value="ClpP/crotonase"/>
    <property type="match status" value="1"/>
</dbReference>
<dbReference type="Pfam" id="PF00378">
    <property type="entry name" value="ECH_1"/>
    <property type="match status" value="1"/>
</dbReference>
<dbReference type="AlphaFoldDB" id="A0A5C7SD02"/>
<evidence type="ECO:0000313" key="2">
    <source>
        <dbReference type="EMBL" id="TXH81670.1"/>
    </source>
</evidence>
<evidence type="ECO:0000313" key="3">
    <source>
        <dbReference type="Proteomes" id="UP000321192"/>
    </source>
</evidence>
<dbReference type="InterPro" id="IPR029045">
    <property type="entry name" value="ClpP/crotonase-like_dom_sf"/>
</dbReference>
<dbReference type="PANTHER" id="PTHR43459">
    <property type="entry name" value="ENOYL-COA HYDRATASE"/>
    <property type="match status" value="1"/>
</dbReference>
<gene>
    <name evidence="2" type="ORF">E6Q80_16840</name>
</gene>
<protein>
    <submittedName>
        <fullName evidence="2">Enoyl-CoA hydratase</fullName>
    </submittedName>
</protein>
<comment type="similarity">
    <text evidence="1">Belongs to the enoyl-CoA hydratase/isomerase family.</text>
</comment>
<dbReference type="InterPro" id="IPR001753">
    <property type="entry name" value="Enoyl-CoA_hydra/iso"/>
</dbReference>
<accession>A0A5C7SD02</accession>
<proteinExistence type="inferred from homology"/>